<dbReference type="InterPro" id="IPR043142">
    <property type="entry name" value="PapC-like_C_sf"/>
</dbReference>
<gene>
    <name evidence="10" type="ORF">C9Z68_15795</name>
</gene>
<dbReference type="Gene3D" id="2.60.40.3110">
    <property type="match status" value="1"/>
</dbReference>
<dbReference type="PANTHER" id="PTHR30451:SF21">
    <property type="entry name" value="FIMBRIAL USHER DOMAIN-CONTAINING PROTEIN YDET-RELATED"/>
    <property type="match status" value="1"/>
</dbReference>
<keyword evidence="5" id="KW-1029">Fimbrium biogenesis</keyword>
<dbReference type="Gene3D" id="3.10.20.410">
    <property type="match status" value="1"/>
</dbReference>
<dbReference type="Gene3D" id="2.60.40.2610">
    <property type="entry name" value="Outer membrane usher protein FimD, plug domain"/>
    <property type="match status" value="1"/>
</dbReference>
<dbReference type="Pfam" id="PF13954">
    <property type="entry name" value="PapC_N"/>
    <property type="match status" value="1"/>
</dbReference>
<keyword evidence="3" id="KW-0813">Transport</keyword>
<accession>A0A0L7AKM4</accession>
<evidence type="ECO:0000256" key="5">
    <source>
        <dbReference type="ARBA" id="ARBA00022558"/>
    </source>
</evidence>
<evidence type="ECO:0000256" key="9">
    <source>
        <dbReference type="ARBA" id="ARBA00023237"/>
    </source>
</evidence>
<evidence type="ECO:0000256" key="8">
    <source>
        <dbReference type="ARBA" id="ARBA00023136"/>
    </source>
</evidence>
<comment type="similarity">
    <text evidence="2">Belongs to the fimbrial export usher family.</text>
</comment>
<dbReference type="SUPFAM" id="SSF141729">
    <property type="entry name" value="FimD N-terminal domain-like"/>
    <property type="match status" value="1"/>
</dbReference>
<evidence type="ECO:0000313" key="11">
    <source>
        <dbReference type="Proteomes" id="UP000309937"/>
    </source>
</evidence>
<dbReference type="InterPro" id="IPR025949">
    <property type="entry name" value="PapC-like_C"/>
</dbReference>
<sequence length="840" mass="92452">MVTTRIAVGLTAGTCLVFSQSLMAEVSVFNPALLEIDHQSGVDIRQFNKANHIPPGAYSVDIFINGKMFERQDVTFVQDNPDADLHACFVAIKKKLTSFGVKVDALKSLNKVDDNACIDPAPRIEGSTWQLDGDKLQLNITIPQIYMDAMAYDYISPTRWDEGINALTINYDFSGSHTLRSDYNSQETDTSYLNLRNGLNIGPWRLRNYSTLNTTDGRAEYNSISTWIQRDIAALRSQIMIGDTWTASDIFDSTQIRGARLYTDKDMLPASQNGFAPVVRGIAKSNATVIIRQNGYVIYQSAVPQGAFEITDLNTASSGGDLDVTIKEEDGSEQRFTQPYASLAILKREGQTDVDVSVGELRDEDGFTPDVLQAQILHGLPHGFTLYGGVQAAEKYGSVALGVGKDLGSLGAISLDATHARAKFADDDTETGQSYRFLYSKRFDDTDTSLRLVGYRYSTEGYYTLNEWASRQNSPEDFWQTGNRRSRVEGTLTQSLGRDYGNLYLTLSRQQYWHTDDVERLIQFGYSSSWKRLSWNVSWSYSNTARQGTSNSYASDNTSEQIYMLSLSVPLSGWWGNSYATYSVSQNDDSGSSHQLGLSGTALEKNNLSWNLMQSYNSRDDQVGGNMSLTYDGTYGTLNGSYNYSQNSQRLNYGIRGGILAHSEGITFSQELGETIALIKAPGAAGLEIDNMRGAATDWRGYTVKTQLNPYDENRVAISDNYFSKSNVELDNTVVTMVPTRGAVVKAEFVTHVGYRVLFRVVNANGKPAPFGAIASVQNASTADSGIVGDSGELYLSGLSDKGQVTLSWGGDAVTKCTFGYSLSVPENENGLIEQSVTCK</sequence>
<evidence type="ECO:0000256" key="2">
    <source>
        <dbReference type="ARBA" id="ARBA00008064"/>
    </source>
</evidence>
<dbReference type="Pfam" id="PF00577">
    <property type="entry name" value="Usher"/>
    <property type="match status" value="1"/>
</dbReference>
<keyword evidence="4" id="KW-1134">Transmembrane beta strand</keyword>
<evidence type="ECO:0000256" key="7">
    <source>
        <dbReference type="ARBA" id="ARBA00022729"/>
    </source>
</evidence>
<dbReference type="InterPro" id="IPR025885">
    <property type="entry name" value="PapC_N"/>
</dbReference>
<dbReference type="Pfam" id="PF13953">
    <property type="entry name" value="PapC_C"/>
    <property type="match status" value="1"/>
</dbReference>
<dbReference type="Proteomes" id="UP000309937">
    <property type="component" value="Unassembled WGS sequence"/>
</dbReference>
<dbReference type="Gene3D" id="2.60.40.2070">
    <property type="match status" value="1"/>
</dbReference>
<name>A0A0L7AKM4_ECOLX</name>
<dbReference type="InterPro" id="IPR042186">
    <property type="entry name" value="FimD_plug_dom"/>
</dbReference>
<dbReference type="EMBL" id="RRGJ01000022">
    <property type="protein sequence ID" value="TJQ12664.1"/>
    <property type="molecule type" value="Genomic_DNA"/>
</dbReference>
<keyword evidence="7" id="KW-0732">Signal</keyword>
<dbReference type="GO" id="GO:0015473">
    <property type="term" value="F:fimbrial usher porin activity"/>
    <property type="evidence" value="ECO:0007669"/>
    <property type="project" value="InterPro"/>
</dbReference>
<evidence type="ECO:0000256" key="3">
    <source>
        <dbReference type="ARBA" id="ARBA00022448"/>
    </source>
</evidence>
<evidence type="ECO:0000256" key="1">
    <source>
        <dbReference type="ARBA" id="ARBA00004571"/>
    </source>
</evidence>
<dbReference type="FunFam" id="2.60.40.3110:FF:000001">
    <property type="entry name" value="Putative fimbrial outer membrane usher"/>
    <property type="match status" value="1"/>
</dbReference>
<protein>
    <submittedName>
        <fullName evidence="10">Fimbrial biogenesis outer membrane usher protein</fullName>
    </submittedName>
</protein>
<evidence type="ECO:0000313" key="10">
    <source>
        <dbReference type="EMBL" id="TJQ12664.1"/>
    </source>
</evidence>
<proteinExistence type="inferred from homology"/>
<keyword evidence="6" id="KW-0812">Transmembrane</keyword>
<evidence type="ECO:0000256" key="6">
    <source>
        <dbReference type="ARBA" id="ARBA00022692"/>
    </source>
</evidence>
<dbReference type="InterPro" id="IPR037224">
    <property type="entry name" value="PapC_N_sf"/>
</dbReference>
<reference evidence="10 11" key="1">
    <citation type="submission" date="2018-12" db="EMBL/GenBank/DDBJ databases">
        <title>Food and Water Safety Consortium.</title>
        <authorList>
            <person name="Tyson S."/>
            <person name="Peterson C.-L."/>
            <person name="Olson A."/>
            <person name="Tyler S."/>
            <person name="Cabral J."/>
            <person name="Lynch T."/>
            <person name="Knox N."/>
            <person name="Van Domselaar G."/>
            <person name="Graham M."/>
        </authorList>
    </citation>
    <scope>NUCLEOTIDE SEQUENCE [LARGE SCALE GENOMIC DNA]</scope>
    <source>
        <strain evidence="10 11">FWSEC0118</strain>
    </source>
</reference>
<dbReference type="GO" id="GO:0009297">
    <property type="term" value="P:pilus assembly"/>
    <property type="evidence" value="ECO:0007669"/>
    <property type="project" value="InterPro"/>
</dbReference>
<dbReference type="RefSeq" id="WP_000258936.1">
    <property type="nucleotide sequence ID" value="NZ_CP169399.1"/>
</dbReference>
<comment type="caution">
    <text evidence="10">The sequence shown here is derived from an EMBL/GenBank/DDBJ whole genome shotgun (WGS) entry which is preliminary data.</text>
</comment>
<dbReference type="AlphaFoldDB" id="A0A0L7AKM4"/>
<keyword evidence="8" id="KW-0472">Membrane</keyword>
<comment type="subcellular location">
    <subcellularLocation>
        <location evidence="1">Cell outer membrane</location>
        <topology evidence="1">Multi-pass membrane protein</topology>
    </subcellularLocation>
</comment>
<keyword evidence="9" id="KW-0998">Cell outer membrane</keyword>
<dbReference type="InterPro" id="IPR000015">
    <property type="entry name" value="Fimb_usher"/>
</dbReference>
<organism evidence="10 11">
    <name type="scientific">Escherichia coli</name>
    <dbReference type="NCBI Taxonomy" id="562"/>
    <lineage>
        <taxon>Bacteria</taxon>
        <taxon>Pseudomonadati</taxon>
        <taxon>Pseudomonadota</taxon>
        <taxon>Gammaproteobacteria</taxon>
        <taxon>Enterobacterales</taxon>
        <taxon>Enterobacteriaceae</taxon>
        <taxon>Escherichia</taxon>
    </lineage>
</organism>
<dbReference type="GO" id="GO:0009279">
    <property type="term" value="C:cell outer membrane"/>
    <property type="evidence" value="ECO:0007669"/>
    <property type="project" value="UniProtKB-SubCell"/>
</dbReference>
<evidence type="ECO:0000256" key="4">
    <source>
        <dbReference type="ARBA" id="ARBA00022452"/>
    </source>
</evidence>
<dbReference type="PANTHER" id="PTHR30451">
    <property type="entry name" value="OUTER MEMBRANE USHER PROTEIN"/>
    <property type="match status" value="1"/>
</dbReference>